<dbReference type="OrthoDB" id="1902587at2759"/>
<name>A0A8T2T7F6_CERRI</name>
<feature type="region of interest" description="Disordered" evidence="7">
    <location>
        <begin position="550"/>
        <end position="587"/>
    </location>
</feature>
<evidence type="ECO:0000256" key="8">
    <source>
        <dbReference type="SAM" id="Phobius"/>
    </source>
</evidence>
<dbReference type="Gene3D" id="1.25.40.10">
    <property type="entry name" value="Tetratricopeptide repeat domain"/>
    <property type="match status" value="1"/>
</dbReference>
<evidence type="ECO:0000256" key="5">
    <source>
        <dbReference type="ARBA" id="ARBA00023235"/>
    </source>
</evidence>
<evidence type="ECO:0000256" key="2">
    <source>
        <dbReference type="ARBA" id="ARBA00013194"/>
    </source>
</evidence>
<comment type="caution">
    <text evidence="10">The sequence shown here is derived from an EMBL/GenBank/DDBJ whole genome shotgun (WGS) entry which is preliminary data.</text>
</comment>
<keyword evidence="8" id="KW-0812">Transmembrane</keyword>
<keyword evidence="8" id="KW-0472">Membrane</keyword>
<evidence type="ECO:0000256" key="6">
    <source>
        <dbReference type="PROSITE-ProRule" id="PRU00277"/>
    </source>
</evidence>
<keyword evidence="11" id="KW-1185">Reference proteome</keyword>
<reference evidence="10" key="1">
    <citation type="submission" date="2021-08" db="EMBL/GenBank/DDBJ databases">
        <title>WGS assembly of Ceratopteris richardii.</title>
        <authorList>
            <person name="Marchant D.B."/>
            <person name="Chen G."/>
            <person name="Jenkins J."/>
            <person name="Shu S."/>
            <person name="Leebens-Mack J."/>
            <person name="Grimwood J."/>
            <person name="Schmutz J."/>
            <person name="Soltis P."/>
            <person name="Soltis D."/>
            <person name="Chen Z.-H."/>
        </authorList>
    </citation>
    <scope>NUCLEOTIDE SEQUENCE</scope>
    <source>
        <strain evidence="10">Whitten #5841</strain>
        <tissue evidence="10">Leaf</tissue>
    </source>
</reference>
<dbReference type="AlphaFoldDB" id="A0A8T2T7F6"/>
<dbReference type="OMA" id="KFTRPAN"/>
<dbReference type="GO" id="GO:0003755">
    <property type="term" value="F:peptidyl-prolyl cis-trans isomerase activity"/>
    <property type="evidence" value="ECO:0007669"/>
    <property type="project" value="UniProtKB-KW"/>
</dbReference>
<dbReference type="SMART" id="SM00028">
    <property type="entry name" value="TPR"/>
    <property type="match status" value="3"/>
</dbReference>
<organism evidence="10 11">
    <name type="scientific">Ceratopteris richardii</name>
    <name type="common">Triangle waterfern</name>
    <dbReference type="NCBI Taxonomy" id="49495"/>
    <lineage>
        <taxon>Eukaryota</taxon>
        <taxon>Viridiplantae</taxon>
        <taxon>Streptophyta</taxon>
        <taxon>Embryophyta</taxon>
        <taxon>Tracheophyta</taxon>
        <taxon>Polypodiopsida</taxon>
        <taxon>Polypodiidae</taxon>
        <taxon>Polypodiales</taxon>
        <taxon>Pteridineae</taxon>
        <taxon>Pteridaceae</taxon>
        <taxon>Parkerioideae</taxon>
        <taxon>Ceratopteris</taxon>
    </lineage>
</organism>
<dbReference type="InterPro" id="IPR046357">
    <property type="entry name" value="PPIase_dom_sf"/>
</dbReference>
<evidence type="ECO:0000256" key="1">
    <source>
        <dbReference type="ARBA" id="ARBA00000971"/>
    </source>
</evidence>
<keyword evidence="6" id="KW-0697">Rotamase</keyword>
<sequence>MEDEFKVDAPSAGSKAVHEKDKLSAGDIMKATIRSGDSSILPKKGDLIIFHYTTSTMSGVIVESTRLQHGGKGVPTRLVLGKSKMIRGWEEGIPTMGKGEIAMLKVKPEFHFGDKEFEGNVRDGYPKNEELMFEVELIDFFPVKVISDDLGVLKRILREGEGWETPRQPYEVRVWLSWRTSTEKGFVPLHNDKPFHFALGNGQVPAGLEQGISTMTRREKSIIFVSRDHLTEASLISDLPNDTDEIQFEVEMIQIIQVRDLVGDGQVVKRRVQDGRGDFPMDCPLQDCIMRIHYKGYLPKANGLIFYDSRKDNPGGEPVVFGSDEGLVPEALEMCVKLMLPGEIATVRSTSEYAYDKFKRPDLVPEGADVEWEVELIDFEKAKDWSGLTFQEIMDDADRIKAIGNRLFKEEKYNLAKAKYEKILREFNHVNPQSEDETKTFLQARYQLHLNVAACFQKIDDHVKAIESCNKVLDENPNHVKALYRRGMSYLAVADFNEAKSDFNAMLIIDKTVESDVKAALAKLRKRQQEAEANARKQFKGLFDKKPGELSMAEQDESNNEKGTSDVAREQEVIPDSSDLTKDSSSGEAERNLALNHQYWRNWFKRPAAFRQSIFWTPLYALCFFCVVIAILIAFWKG</sequence>
<dbReference type="InterPro" id="IPR001179">
    <property type="entry name" value="PPIase_FKBP_dom"/>
</dbReference>
<evidence type="ECO:0000256" key="3">
    <source>
        <dbReference type="ARBA" id="ARBA00022737"/>
    </source>
</evidence>
<dbReference type="PANTHER" id="PTHR46512">
    <property type="entry name" value="PEPTIDYLPROLYL ISOMERASE"/>
    <property type="match status" value="1"/>
</dbReference>
<feature type="compositionally biased region" description="Basic and acidic residues" evidence="7">
    <location>
        <begin position="559"/>
        <end position="572"/>
    </location>
</feature>
<keyword evidence="3" id="KW-0677">Repeat</keyword>
<protein>
    <recommendedName>
        <fullName evidence="2 6">peptidylprolyl isomerase</fullName>
        <ecNumber evidence="2 6">5.2.1.8</ecNumber>
    </recommendedName>
</protein>
<feature type="domain" description="PPIase FKBP-type" evidence="9">
    <location>
        <begin position="287"/>
        <end position="380"/>
    </location>
</feature>
<comment type="catalytic activity">
    <reaction evidence="1 6">
        <text>[protein]-peptidylproline (omega=180) = [protein]-peptidylproline (omega=0)</text>
        <dbReference type="Rhea" id="RHEA:16237"/>
        <dbReference type="Rhea" id="RHEA-COMP:10747"/>
        <dbReference type="Rhea" id="RHEA-COMP:10748"/>
        <dbReference type="ChEBI" id="CHEBI:83833"/>
        <dbReference type="ChEBI" id="CHEBI:83834"/>
        <dbReference type="EC" id="5.2.1.8"/>
    </reaction>
</comment>
<dbReference type="FunFam" id="1.25.40.10:FF:000008">
    <property type="entry name" value="Peptidylprolyl isomerase"/>
    <property type="match status" value="1"/>
</dbReference>
<accession>A0A8T2T7F6</accession>
<dbReference type="EMBL" id="CM035420">
    <property type="protein sequence ID" value="KAH7404869.1"/>
    <property type="molecule type" value="Genomic_DNA"/>
</dbReference>
<dbReference type="EC" id="5.2.1.8" evidence="2 6"/>
<evidence type="ECO:0000313" key="10">
    <source>
        <dbReference type="EMBL" id="KAH7404869.1"/>
    </source>
</evidence>
<dbReference type="SUPFAM" id="SSF54534">
    <property type="entry name" value="FKBP-like"/>
    <property type="match status" value="3"/>
</dbReference>
<evidence type="ECO:0000313" key="11">
    <source>
        <dbReference type="Proteomes" id="UP000825935"/>
    </source>
</evidence>
<dbReference type="Gene3D" id="3.10.50.40">
    <property type="match status" value="3"/>
</dbReference>
<dbReference type="Proteomes" id="UP000825935">
    <property type="component" value="Chromosome 15"/>
</dbReference>
<evidence type="ECO:0000259" key="9">
    <source>
        <dbReference type="PROSITE" id="PS50059"/>
    </source>
</evidence>
<dbReference type="InterPro" id="IPR019734">
    <property type="entry name" value="TPR_rpt"/>
</dbReference>
<dbReference type="PROSITE" id="PS50059">
    <property type="entry name" value="FKBP_PPIASE"/>
    <property type="match status" value="2"/>
</dbReference>
<keyword evidence="8" id="KW-1133">Transmembrane helix</keyword>
<keyword evidence="4" id="KW-0802">TPR repeat</keyword>
<feature type="transmembrane region" description="Helical" evidence="8">
    <location>
        <begin position="614"/>
        <end position="636"/>
    </location>
</feature>
<keyword evidence="5 6" id="KW-0413">Isomerase</keyword>
<gene>
    <name evidence="10" type="ORF">KP509_15G048000</name>
</gene>
<dbReference type="Pfam" id="PF00254">
    <property type="entry name" value="FKBP_C"/>
    <property type="match status" value="3"/>
</dbReference>
<dbReference type="SUPFAM" id="SSF48452">
    <property type="entry name" value="TPR-like"/>
    <property type="match status" value="1"/>
</dbReference>
<dbReference type="InterPro" id="IPR050754">
    <property type="entry name" value="FKBP4/5/8-like"/>
</dbReference>
<evidence type="ECO:0000256" key="7">
    <source>
        <dbReference type="SAM" id="MobiDB-lite"/>
    </source>
</evidence>
<dbReference type="PANTHER" id="PTHR46512:SF8">
    <property type="entry name" value="PEPTIDYLPROLYL ISOMERASE"/>
    <property type="match status" value="1"/>
</dbReference>
<proteinExistence type="predicted"/>
<evidence type="ECO:0000256" key="4">
    <source>
        <dbReference type="ARBA" id="ARBA00022803"/>
    </source>
</evidence>
<dbReference type="InterPro" id="IPR011990">
    <property type="entry name" value="TPR-like_helical_dom_sf"/>
</dbReference>
<feature type="domain" description="PPIase FKBP-type" evidence="9">
    <location>
        <begin position="45"/>
        <end position="141"/>
    </location>
</feature>